<dbReference type="AlphaFoldDB" id="A0A0C9ZEE7"/>
<evidence type="ECO:0000313" key="1">
    <source>
        <dbReference type="EMBL" id="KIK35850.1"/>
    </source>
</evidence>
<keyword evidence="2" id="KW-1185">Reference proteome</keyword>
<evidence type="ECO:0000313" key="2">
    <source>
        <dbReference type="Proteomes" id="UP000054485"/>
    </source>
</evidence>
<protein>
    <submittedName>
        <fullName evidence="1">Uncharacterized protein</fullName>
    </submittedName>
</protein>
<dbReference type="EMBL" id="KN835583">
    <property type="protein sequence ID" value="KIK35850.1"/>
    <property type="molecule type" value="Genomic_DNA"/>
</dbReference>
<dbReference type="STRING" id="930992.A0A0C9ZEE7"/>
<proteinExistence type="predicted"/>
<accession>A0A0C9ZEE7</accession>
<dbReference type="InParanoid" id="A0A0C9ZEE7"/>
<reference evidence="1 2" key="1">
    <citation type="submission" date="2014-04" db="EMBL/GenBank/DDBJ databases">
        <authorList>
            <consortium name="DOE Joint Genome Institute"/>
            <person name="Kuo A."/>
            <person name="Ruytinx J."/>
            <person name="Rineau F."/>
            <person name="Colpaert J."/>
            <person name="Kohler A."/>
            <person name="Nagy L.G."/>
            <person name="Floudas D."/>
            <person name="Copeland A."/>
            <person name="Barry K.W."/>
            <person name="Cichocki N."/>
            <person name="Veneault-Fourrey C."/>
            <person name="LaButti K."/>
            <person name="Lindquist E.A."/>
            <person name="Lipzen A."/>
            <person name="Lundell T."/>
            <person name="Morin E."/>
            <person name="Murat C."/>
            <person name="Sun H."/>
            <person name="Tunlid A."/>
            <person name="Henrissat B."/>
            <person name="Grigoriev I.V."/>
            <person name="Hibbett D.S."/>
            <person name="Martin F."/>
            <person name="Nordberg H.P."/>
            <person name="Cantor M.N."/>
            <person name="Hua S.X."/>
        </authorList>
    </citation>
    <scope>NUCLEOTIDE SEQUENCE [LARGE SCALE GENOMIC DNA]</scope>
    <source>
        <strain evidence="1 2">UH-Slu-Lm8-n1</strain>
    </source>
</reference>
<gene>
    <name evidence="1" type="ORF">CY34DRAFT_95399</name>
</gene>
<reference evidence="2" key="2">
    <citation type="submission" date="2015-01" db="EMBL/GenBank/DDBJ databases">
        <title>Evolutionary Origins and Diversification of the Mycorrhizal Mutualists.</title>
        <authorList>
            <consortium name="DOE Joint Genome Institute"/>
            <consortium name="Mycorrhizal Genomics Consortium"/>
            <person name="Kohler A."/>
            <person name="Kuo A."/>
            <person name="Nagy L.G."/>
            <person name="Floudas D."/>
            <person name="Copeland A."/>
            <person name="Barry K.W."/>
            <person name="Cichocki N."/>
            <person name="Veneault-Fourrey C."/>
            <person name="LaButti K."/>
            <person name="Lindquist E.A."/>
            <person name="Lipzen A."/>
            <person name="Lundell T."/>
            <person name="Morin E."/>
            <person name="Murat C."/>
            <person name="Riley R."/>
            <person name="Ohm R."/>
            <person name="Sun H."/>
            <person name="Tunlid A."/>
            <person name="Henrissat B."/>
            <person name="Grigoriev I.V."/>
            <person name="Hibbett D.S."/>
            <person name="Martin F."/>
        </authorList>
    </citation>
    <scope>NUCLEOTIDE SEQUENCE [LARGE SCALE GENOMIC DNA]</scope>
    <source>
        <strain evidence="2">UH-Slu-Lm8-n1</strain>
    </source>
</reference>
<dbReference type="OrthoDB" id="2664079at2759"/>
<feature type="non-terminal residue" evidence="1">
    <location>
        <position position="1"/>
    </location>
</feature>
<dbReference type="Proteomes" id="UP000054485">
    <property type="component" value="Unassembled WGS sequence"/>
</dbReference>
<sequence>TAYNPNLTPLPSAFRPQYPAKDGLYLWIPTFSHRSKDSQGRYLPICDVILYAFAESICKSYGSGLLVFHIFCDSKSISKNQHAPASCVLILLFITVITDHYSEKTVSNYIQGVHGIL</sequence>
<organism evidence="1 2">
    <name type="scientific">Suillus luteus UH-Slu-Lm8-n1</name>
    <dbReference type="NCBI Taxonomy" id="930992"/>
    <lineage>
        <taxon>Eukaryota</taxon>
        <taxon>Fungi</taxon>
        <taxon>Dikarya</taxon>
        <taxon>Basidiomycota</taxon>
        <taxon>Agaricomycotina</taxon>
        <taxon>Agaricomycetes</taxon>
        <taxon>Agaricomycetidae</taxon>
        <taxon>Boletales</taxon>
        <taxon>Suillineae</taxon>
        <taxon>Suillaceae</taxon>
        <taxon>Suillus</taxon>
    </lineage>
</organism>
<name>A0A0C9ZEE7_9AGAM</name>
<dbReference type="HOGENOM" id="CLU_003292_7_1_1"/>